<accession>A0A8E2JU59</accession>
<feature type="domain" description="C2H2-type" evidence="3">
    <location>
        <begin position="124"/>
        <end position="155"/>
    </location>
</feature>
<feature type="compositionally biased region" description="Polar residues" evidence="2">
    <location>
        <begin position="276"/>
        <end position="292"/>
    </location>
</feature>
<feature type="compositionally biased region" description="Basic and acidic residues" evidence="2">
    <location>
        <begin position="1"/>
        <end position="11"/>
    </location>
</feature>
<feature type="compositionally biased region" description="Polar residues" evidence="2">
    <location>
        <begin position="49"/>
        <end position="59"/>
    </location>
</feature>
<name>A0A8E2JU59_9PEZI</name>
<dbReference type="EMBL" id="KV749473">
    <property type="protein sequence ID" value="OCL09259.1"/>
    <property type="molecule type" value="Genomic_DNA"/>
</dbReference>
<evidence type="ECO:0000313" key="5">
    <source>
        <dbReference type="Proteomes" id="UP000250140"/>
    </source>
</evidence>
<feature type="compositionally biased region" description="Basic residues" evidence="2">
    <location>
        <begin position="202"/>
        <end position="217"/>
    </location>
</feature>
<sequence length="363" mass="41011">MRQPVDSRHQQSTDSFLAENHKYRSSSPSWSVLSVPFSHIVLAMEHLQTQGYGQSSTTESSRDNYKDDAGLLEPEDSDSDLDSDSGSSSERETAITEDTPEARIRQLEKRVNKLKRKKKPTKNYKCTVEECAVSFITMGSLLRHARLKAKSQADPHLAYLKRLEQKYCEPCRTHLKTIKAISQHRKSKHPDLFEALTGIKARPAKPHPKKAQPKRSTPKPSLTSTWQERQTGPSISLERSAIPTRSQDHDIASLETVDFDSFILSASYQKTFPFNSTQGNWDSDSHDVNPQTTKRRKQNENSIYESLPILHTQSQEYPHLGASDKPTSLPESRSITFPELDQDAQLVLGTHIQATEPINPPEP</sequence>
<gene>
    <name evidence="4" type="ORF">AOQ84DRAFT_25731</name>
</gene>
<keyword evidence="1" id="KW-0862">Zinc</keyword>
<feature type="region of interest" description="Disordered" evidence="2">
    <location>
        <begin position="276"/>
        <end position="298"/>
    </location>
</feature>
<keyword evidence="1" id="KW-0863">Zinc-finger</keyword>
<keyword evidence="1" id="KW-0479">Metal-binding</keyword>
<dbReference type="Proteomes" id="UP000250140">
    <property type="component" value="Unassembled WGS sequence"/>
</dbReference>
<proteinExistence type="predicted"/>
<feature type="region of interest" description="Disordered" evidence="2">
    <location>
        <begin position="49"/>
        <end position="101"/>
    </location>
</feature>
<feature type="compositionally biased region" description="Acidic residues" evidence="2">
    <location>
        <begin position="73"/>
        <end position="83"/>
    </location>
</feature>
<dbReference type="Gene3D" id="3.30.160.60">
    <property type="entry name" value="Classic Zinc Finger"/>
    <property type="match status" value="1"/>
</dbReference>
<dbReference type="PROSITE" id="PS50157">
    <property type="entry name" value="ZINC_FINGER_C2H2_2"/>
    <property type="match status" value="1"/>
</dbReference>
<evidence type="ECO:0000256" key="1">
    <source>
        <dbReference type="PROSITE-ProRule" id="PRU00042"/>
    </source>
</evidence>
<evidence type="ECO:0000259" key="3">
    <source>
        <dbReference type="PROSITE" id="PS50157"/>
    </source>
</evidence>
<reference evidence="4 5" key="1">
    <citation type="journal article" date="2016" name="Nat. Commun.">
        <title>Ectomycorrhizal ecology is imprinted in the genome of the dominant symbiotic fungus Cenococcum geophilum.</title>
        <authorList>
            <consortium name="DOE Joint Genome Institute"/>
            <person name="Peter M."/>
            <person name="Kohler A."/>
            <person name="Ohm R.A."/>
            <person name="Kuo A."/>
            <person name="Krutzmann J."/>
            <person name="Morin E."/>
            <person name="Arend M."/>
            <person name="Barry K.W."/>
            <person name="Binder M."/>
            <person name="Choi C."/>
            <person name="Clum A."/>
            <person name="Copeland A."/>
            <person name="Grisel N."/>
            <person name="Haridas S."/>
            <person name="Kipfer T."/>
            <person name="LaButti K."/>
            <person name="Lindquist E."/>
            <person name="Lipzen A."/>
            <person name="Maire R."/>
            <person name="Meier B."/>
            <person name="Mihaltcheva S."/>
            <person name="Molinier V."/>
            <person name="Murat C."/>
            <person name="Poggeler S."/>
            <person name="Quandt C.A."/>
            <person name="Sperisen C."/>
            <person name="Tritt A."/>
            <person name="Tisserant E."/>
            <person name="Crous P.W."/>
            <person name="Henrissat B."/>
            <person name="Nehls U."/>
            <person name="Egli S."/>
            <person name="Spatafora J.W."/>
            <person name="Grigoriev I.V."/>
            <person name="Martin F.M."/>
        </authorList>
    </citation>
    <scope>NUCLEOTIDE SEQUENCE [LARGE SCALE GENOMIC DNA]</scope>
    <source>
        <strain evidence="4 5">CBS 207.34</strain>
    </source>
</reference>
<feature type="region of interest" description="Disordered" evidence="2">
    <location>
        <begin position="199"/>
        <end position="246"/>
    </location>
</feature>
<keyword evidence="5" id="KW-1185">Reference proteome</keyword>
<evidence type="ECO:0000256" key="2">
    <source>
        <dbReference type="SAM" id="MobiDB-lite"/>
    </source>
</evidence>
<feature type="region of interest" description="Disordered" evidence="2">
    <location>
        <begin position="1"/>
        <end position="30"/>
    </location>
</feature>
<organism evidence="4 5">
    <name type="scientific">Glonium stellatum</name>
    <dbReference type="NCBI Taxonomy" id="574774"/>
    <lineage>
        <taxon>Eukaryota</taxon>
        <taxon>Fungi</taxon>
        <taxon>Dikarya</taxon>
        <taxon>Ascomycota</taxon>
        <taxon>Pezizomycotina</taxon>
        <taxon>Dothideomycetes</taxon>
        <taxon>Pleosporomycetidae</taxon>
        <taxon>Gloniales</taxon>
        <taxon>Gloniaceae</taxon>
        <taxon>Glonium</taxon>
    </lineage>
</organism>
<dbReference type="AlphaFoldDB" id="A0A8E2JU59"/>
<feature type="compositionally biased region" description="Basic and acidic residues" evidence="2">
    <location>
        <begin position="60"/>
        <end position="69"/>
    </location>
</feature>
<protein>
    <recommendedName>
        <fullName evidence="3">C2H2-type domain-containing protein</fullName>
    </recommendedName>
</protein>
<feature type="compositionally biased region" description="Polar residues" evidence="2">
    <location>
        <begin position="218"/>
        <end position="234"/>
    </location>
</feature>
<dbReference type="InterPro" id="IPR013087">
    <property type="entry name" value="Znf_C2H2_type"/>
</dbReference>
<feature type="compositionally biased region" description="Basic and acidic residues" evidence="2">
    <location>
        <begin position="89"/>
        <end position="101"/>
    </location>
</feature>
<evidence type="ECO:0000313" key="4">
    <source>
        <dbReference type="EMBL" id="OCL09259.1"/>
    </source>
</evidence>
<dbReference type="GO" id="GO:0008270">
    <property type="term" value="F:zinc ion binding"/>
    <property type="evidence" value="ECO:0007669"/>
    <property type="project" value="UniProtKB-KW"/>
</dbReference>